<evidence type="ECO:0000313" key="1">
    <source>
        <dbReference type="EMBL" id="SFP65674.1"/>
    </source>
</evidence>
<proteinExistence type="predicted"/>
<dbReference type="EMBL" id="FOXC01000039">
    <property type="protein sequence ID" value="SFP65674.1"/>
    <property type="molecule type" value="Genomic_DNA"/>
</dbReference>
<reference evidence="1 2" key="1">
    <citation type="submission" date="2016-10" db="EMBL/GenBank/DDBJ databases">
        <authorList>
            <person name="de Groot N.N."/>
        </authorList>
    </citation>
    <scope>NUCLEOTIDE SEQUENCE [LARGE SCALE GENOMIC DNA]</scope>
    <source>
        <strain evidence="1 2">DSM 17073</strain>
    </source>
</reference>
<gene>
    <name evidence="1" type="ORF">SAMN05421839_1399</name>
</gene>
<dbReference type="AlphaFoldDB" id="A0A1I5S4U1"/>
<protein>
    <submittedName>
        <fullName evidence="1">Uncharacterized protein</fullName>
    </submittedName>
</protein>
<accession>A0A1I5S4U1</accession>
<evidence type="ECO:0000313" key="2">
    <source>
        <dbReference type="Proteomes" id="UP000242243"/>
    </source>
</evidence>
<dbReference type="STRING" id="306540.SAMN05421839_1399"/>
<sequence length="58" mass="7048">MRYSEILDAKKRIRVIQELANKFNYHDVQDKSYEKLVSILTHFRALDVNHEHASDKWF</sequence>
<name>A0A1I5S4U1_9BACI</name>
<dbReference type="Proteomes" id="UP000242243">
    <property type="component" value="Unassembled WGS sequence"/>
</dbReference>
<organism evidence="1 2">
    <name type="scientific">Halolactibacillus halophilus</name>
    <dbReference type="NCBI Taxonomy" id="306540"/>
    <lineage>
        <taxon>Bacteria</taxon>
        <taxon>Bacillati</taxon>
        <taxon>Bacillota</taxon>
        <taxon>Bacilli</taxon>
        <taxon>Bacillales</taxon>
        <taxon>Bacillaceae</taxon>
        <taxon>Halolactibacillus</taxon>
    </lineage>
</organism>